<dbReference type="Pfam" id="PF10720">
    <property type="entry name" value="DUF2515"/>
    <property type="match status" value="1"/>
</dbReference>
<dbReference type="Proteomes" id="UP000293568">
    <property type="component" value="Chromosome"/>
</dbReference>
<accession>A0A4P6ER86</accession>
<organism evidence="1 2">
    <name type="scientific">Paenibacillus protaetiae</name>
    <dbReference type="NCBI Taxonomy" id="2509456"/>
    <lineage>
        <taxon>Bacteria</taxon>
        <taxon>Bacillati</taxon>
        <taxon>Bacillota</taxon>
        <taxon>Bacilli</taxon>
        <taxon>Bacillales</taxon>
        <taxon>Paenibacillaceae</taxon>
        <taxon>Paenibacillus</taxon>
    </lineage>
</organism>
<name>A0A4P6ER86_9BACL</name>
<gene>
    <name evidence="1" type="ORF">ET464_03240</name>
</gene>
<dbReference type="OrthoDB" id="2690514at2"/>
<dbReference type="InterPro" id="IPR019658">
    <property type="entry name" value="DUF2515"/>
</dbReference>
<protein>
    <submittedName>
        <fullName evidence="1">DUF2515 domain-containing protein</fullName>
    </submittedName>
</protein>
<dbReference type="EMBL" id="CP035492">
    <property type="protein sequence ID" value="QAY65540.1"/>
    <property type="molecule type" value="Genomic_DNA"/>
</dbReference>
<proteinExistence type="predicted"/>
<reference evidence="1 2" key="1">
    <citation type="submission" date="2019-01" db="EMBL/GenBank/DDBJ databases">
        <title>Genome sequencing of strain FW100M-2.</title>
        <authorList>
            <person name="Heo J."/>
            <person name="Kim S.-J."/>
            <person name="Kim J.-S."/>
            <person name="Hong S.-B."/>
            <person name="Kwon S.-W."/>
        </authorList>
    </citation>
    <scope>NUCLEOTIDE SEQUENCE [LARGE SCALE GENOMIC DNA]</scope>
    <source>
        <strain evidence="1 2">FW100M-2</strain>
    </source>
</reference>
<dbReference type="RefSeq" id="WP_129438204.1">
    <property type="nucleotide sequence ID" value="NZ_CP035492.1"/>
</dbReference>
<dbReference type="KEGG" id="pprt:ET464_03240"/>
<keyword evidence="2" id="KW-1185">Reference proteome</keyword>
<dbReference type="AlphaFoldDB" id="A0A4P6ER86"/>
<sequence length="447" mass="52004">MASSKRWKFKSLAAGLIRMPVSLYDMIAAKWLSWRDSRHFTLTVAELTPEASGQMTAHVQADYAMNRRQNGRLQMEAALPLGELEKPASRHRDVWLAKLSCDDREQIERVRAETRLRNRNNVTRTEAYRRLYLRRPELHWALLAHMVSRNAGWNMTDLKGEWLPRLIREADRNLLFQLLERCNSYIFHDAYVQLRLYEYSLAAGRSFMYLLPELGVSRWMVPVWEQFWETRNPVPLTVALIINEQHFIEQRVIQKPFFQEQVLPAFITNLQALLLFNTVLLPYGREQELRLAGLSIERFERIEKRIEFGKSLYALLYGAPSIKNGVIDFVQRTAHTGSRADYAPLLYQAGLPSLTEPAAPYQKRLHGGNIEPGKPLLLSPVLEEAWSDRALSYPETGDWYQSALDVEPYVHKMPLPHLFEKTREHLFLMNKMELAVLAKERMNGSGR</sequence>
<evidence type="ECO:0000313" key="1">
    <source>
        <dbReference type="EMBL" id="QAY65540.1"/>
    </source>
</evidence>
<evidence type="ECO:0000313" key="2">
    <source>
        <dbReference type="Proteomes" id="UP000293568"/>
    </source>
</evidence>